<dbReference type="EMBL" id="LT629706">
    <property type="protein sequence ID" value="SDO87044.1"/>
    <property type="molecule type" value="Genomic_DNA"/>
</dbReference>
<dbReference type="Proteomes" id="UP000181903">
    <property type="component" value="Chromosome I"/>
</dbReference>
<proteinExistence type="predicted"/>
<reference evidence="1 2" key="1">
    <citation type="submission" date="2016-10" db="EMBL/GenBank/DDBJ databases">
        <authorList>
            <person name="Varghese N."/>
            <person name="Submissions S."/>
        </authorList>
    </citation>
    <scope>NUCLEOTIDE SEQUENCE [LARGE SCALE GENOMIC DNA]</scope>
    <source>
        <strain evidence="1 2">BS2776</strain>
    </source>
</reference>
<keyword evidence="2" id="KW-1185">Reference proteome</keyword>
<evidence type="ECO:0000313" key="2">
    <source>
        <dbReference type="Proteomes" id="UP000181903"/>
    </source>
</evidence>
<sequence length="965" mass="110696">MKINYETTPYQKIDDLRKLQHRTRNQVRAMLTGESGVSFKLLNSLRKSKSINEILQIERVIRGRSKEPGEIIPELFPSKIQTKENYIRLCALLPSKQVEQIERLAREHLDILNNFKTLACYLNDRILSKDFAAADEALGLILETVGSSNFLLRKAALMHTENFNGQPLRSVDLILEQAGLGASNLIASSLINSYKEEQEILSLKRSIMNLANRGSRNKYTRDIARIPLHPHAKDFSDLGELIQSSLQSSLIDALIIIKINRTLIPIIKDSTLLSFFDSWDAEQSSLESIAEKYCEIEDGESIFYKRSSAWLENKNIIEYRILLDHFYDDPEADYFNLDKALIEQIEKTVSNISLESLAKCKDLTLHSPTKLRELENNGFMTRTAVFNFLVHKSEGNDFISEKSLFEIMSKTYDLDKTTNAAHLKTLAVFAGSKISKIIYYLLIARRSRNEGDDHQLRRILQQVVIESHNGDLVNFVETIAKDSNVVAKFTYAVCVEDFIAKLVHIIKTSAQITETRAALHKWMGETTGEKSFLDRARTLIIDHQINRVRNELDDHRIYVDAARFSEWFKDELIRELDMVLTSMEHNHTNIGVEDGQLLQIVEHAYESFCSNSIFGIASYLGRRIRHGTFKGHLYFSVIAIESVEWYAPLFRDVNFSARWARWKKSYELSIDSIINENLHIESTGKRNGLLKPNISDWAKMEIAIACAKNLVKDFIEHNTTIRAVPNITEYCWRIAEVDLKNINTFLKNQRSRLMNDQLLSELRLSAPNQARYSERLKDFNRDLVHMIDEKLLAMYGWFKRPLSASPKASLPLLYKAVVAEVRVYFTDFEVDTEFEEAYDIQLVGGPYHVIYDALYVIVYNAAKHGKPSGEVLRNFKLTPSRKGKLGFISVTITSQIKDSDTEQSIREKLEIKPGDDINNAQLLEGRSGIKKLHQLQQSDPNFNIESIICENRTVSVSVSYTLEHL</sequence>
<organism evidence="1 2">
    <name type="scientific">Pseudomonas poae</name>
    <dbReference type="NCBI Taxonomy" id="200451"/>
    <lineage>
        <taxon>Bacteria</taxon>
        <taxon>Pseudomonadati</taxon>
        <taxon>Pseudomonadota</taxon>
        <taxon>Gammaproteobacteria</taxon>
        <taxon>Pseudomonadales</taxon>
        <taxon>Pseudomonadaceae</taxon>
        <taxon>Pseudomonas</taxon>
    </lineage>
</organism>
<name>A0ABY0S6V9_9PSED</name>
<protein>
    <submittedName>
        <fullName evidence="1">Uncharacterized protein</fullName>
    </submittedName>
</protein>
<dbReference type="GeneID" id="69056552"/>
<gene>
    <name evidence="1" type="ORF">SAMN04490208_5246</name>
</gene>
<evidence type="ECO:0000313" key="1">
    <source>
        <dbReference type="EMBL" id="SDO87044.1"/>
    </source>
</evidence>
<dbReference type="RefSeq" id="WP_231981936.1">
    <property type="nucleotide sequence ID" value="NZ_JYLI01000012.1"/>
</dbReference>
<accession>A0ABY0S6V9</accession>